<feature type="region of interest" description="Disordered" evidence="1">
    <location>
        <begin position="136"/>
        <end position="235"/>
    </location>
</feature>
<dbReference type="PANTHER" id="PTHR34356">
    <property type="entry name" value="ANTIGENIC HEAT-STABLE PROTEIN"/>
    <property type="match status" value="1"/>
</dbReference>
<keyword evidence="3" id="KW-1185">Reference proteome</keyword>
<accession>A0AAD7L7Y9</accession>
<gene>
    <name evidence="2" type="ORF">O6P43_024257</name>
</gene>
<feature type="compositionally biased region" description="Basic and acidic residues" evidence="1">
    <location>
        <begin position="160"/>
        <end position="196"/>
    </location>
</feature>
<keyword evidence="2" id="KW-0808">Transferase</keyword>
<dbReference type="Proteomes" id="UP001163823">
    <property type="component" value="Chromosome 10"/>
</dbReference>
<dbReference type="GO" id="GO:0016740">
    <property type="term" value="F:transferase activity"/>
    <property type="evidence" value="ECO:0007669"/>
    <property type="project" value="UniProtKB-KW"/>
</dbReference>
<dbReference type="AlphaFoldDB" id="A0AAD7L7Y9"/>
<reference evidence="2" key="1">
    <citation type="journal article" date="2023" name="Science">
        <title>Elucidation of the pathway for biosynthesis of saponin adjuvants from the soapbark tree.</title>
        <authorList>
            <person name="Reed J."/>
            <person name="Orme A."/>
            <person name="El-Demerdash A."/>
            <person name="Owen C."/>
            <person name="Martin L.B.B."/>
            <person name="Misra R.C."/>
            <person name="Kikuchi S."/>
            <person name="Rejzek M."/>
            <person name="Martin A.C."/>
            <person name="Harkess A."/>
            <person name="Leebens-Mack J."/>
            <person name="Louveau T."/>
            <person name="Stephenson M.J."/>
            <person name="Osbourn A."/>
        </authorList>
    </citation>
    <scope>NUCLEOTIDE SEQUENCE</scope>
    <source>
        <strain evidence="2">S10</strain>
    </source>
</reference>
<keyword evidence="2" id="KW-0645">Protease</keyword>
<dbReference type="EMBL" id="JARAOO010000010">
    <property type="protein sequence ID" value="KAJ7952405.1"/>
    <property type="molecule type" value="Genomic_DNA"/>
</dbReference>
<name>A0AAD7L7Y9_QUISA</name>
<organism evidence="2 3">
    <name type="scientific">Quillaja saponaria</name>
    <name type="common">Soap bark tree</name>
    <dbReference type="NCBI Taxonomy" id="32244"/>
    <lineage>
        <taxon>Eukaryota</taxon>
        <taxon>Viridiplantae</taxon>
        <taxon>Streptophyta</taxon>
        <taxon>Embryophyta</taxon>
        <taxon>Tracheophyta</taxon>
        <taxon>Spermatophyta</taxon>
        <taxon>Magnoliopsida</taxon>
        <taxon>eudicotyledons</taxon>
        <taxon>Gunneridae</taxon>
        <taxon>Pentapetalae</taxon>
        <taxon>rosids</taxon>
        <taxon>fabids</taxon>
        <taxon>Fabales</taxon>
        <taxon>Quillajaceae</taxon>
        <taxon>Quillaja</taxon>
    </lineage>
</organism>
<evidence type="ECO:0000313" key="2">
    <source>
        <dbReference type="EMBL" id="KAJ7952405.1"/>
    </source>
</evidence>
<dbReference type="KEGG" id="qsa:O6P43_024257"/>
<protein>
    <submittedName>
        <fullName evidence="2">Adenosine monophosphate-protein transferase and cysteine protease ibpA</fullName>
    </submittedName>
</protein>
<dbReference type="GO" id="GO:0006508">
    <property type="term" value="P:proteolysis"/>
    <property type="evidence" value="ECO:0007669"/>
    <property type="project" value="UniProtKB-KW"/>
</dbReference>
<sequence>MESKVEVSKDDVIEKLKDDGDFDKLRLKIIRKLKDNEELRDNIISMVKQSAVLNRVGAENMKPRQLSDAIYEEVGDKLMSQVSDGLWQVIRSSDGMKSEITETVQSVYNNLVNPKGKDGGESSRQGEDNVSIMASSAEIDDRTNDSEPTEPPGFSILRNHVNENHEDKQKDEIQVPMVHEKGSIEERKEESHHSEDTLDVDDVSGRAPPGFSAEMECSKLSDGSDEDPDVPPGFG</sequence>
<evidence type="ECO:0000313" key="3">
    <source>
        <dbReference type="Proteomes" id="UP001163823"/>
    </source>
</evidence>
<proteinExistence type="predicted"/>
<keyword evidence="2" id="KW-0378">Hydrolase</keyword>
<evidence type="ECO:0000256" key="1">
    <source>
        <dbReference type="SAM" id="MobiDB-lite"/>
    </source>
</evidence>
<dbReference type="GO" id="GO:0008233">
    <property type="term" value="F:peptidase activity"/>
    <property type="evidence" value="ECO:0007669"/>
    <property type="project" value="UniProtKB-KW"/>
</dbReference>
<dbReference type="PANTHER" id="PTHR34356:SF3">
    <property type="entry name" value="EXPRESSED PROTEIN"/>
    <property type="match status" value="1"/>
</dbReference>
<comment type="caution">
    <text evidence="2">The sequence shown here is derived from an EMBL/GenBank/DDBJ whole genome shotgun (WGS) entry which is preliminary data.</text>
</comment>